<sequence>MAKVAAFEVCSERRAEWRSANPFGLEGQWEFPDSTAVCSDGGAKRRGCLLTKCSHWCAAVQNTRGGV</sequence>
<organism evidence="1 2">
    <name type="scientific">Orbilia blumenaviensis</name>
    <dbReference type="NCBI Taxonomy" id="1796055"/>
    <lineage>
        <taxon>Eukaryota</taxon>
        <taxon>Fungi</taxon>
        <taxon>Dikarya</taxon>
        <taxon>Ascomycota</taxon>
        <taxon>Pezizomycotina</taxon>
        <taxon>Orbiliomycetes</taxon>
        <taxon>Orbiliales</taxon>
        <taxon>Orbiliaceae</taxon>
        <taxon>Orbilia</taxon>
    </lineage>
</organism>
<protein>
    <submittedName>
        <fullName evidence="1">Uncharacterized protein</fullName>
    </submittedName>
</protein>
<keyword evidence="2" id="KW-1185">Reference proteome</keyword>
<evidence type="ECO:0000313" key="1">
    <source>
        <dbReference type="EMBL" id="KAK6334308.1"/>
    </source>
</evidence>
<dbReference type="AlphaFoldDB" id="A0AAV9U541"/>
<comment type="caution">
    <text evidence="1">The sequence shown here is derived from an EMBL/GenBank/DDBJ whole genome shotgun (WGS) entry which is preliminary data.</text>
</comment>
<gene>
    <name evidence="1" type="ORF">TWF730_003521</name>
</gene>
<dbReference type="Proteomes" id="UP001373714">
    <property type="component" value="Unassembled WGS sequence"/>
</dbReference>
<dbReference type="EMBL" id="JAVHNS010000015">
    <property type="protein sequence ID" value="KAK6334308.1"/>
    <property type="molecule type" value="Genomic_DNA"/>
</dbReference>
<evidence type="ECO:0000313" key="2">
    <source>
        <dbReference type="Proteomes" id="UP001373714"/>
    </source>
</evidence>
<accession>A0AAV9U541</accession>
<proteinExistence type="predicted"/>
<name>A0AAV9U541_9PEZI</name>
<reference evidence="1 2" key="1">
    <citation type="submission" date="2019-10" db="EMBL/GenBank/DDBJ databases">
        <authorList>
            <person name="Palmer J.M."/>
        </authorList>
    </citation>
    <scope>NUCLEOTIDE SEQUENCE [LARGE SCALE GENOMIC DNA]</scope>
    <source>
        <strain evidence="1 2">TWF730</strain>
    </source>
</reference>